<evidence type="ECO:0000313" key="4">
    <source>
        <dbReference type="Proteomes" id="UP000028045"/>
    </source>
</evidence>
<feature type="compositionally biased region" description="Low complexity" evidence="2">
    <location>
        <begin position="394"/>
        <end position="405"/>
    </location>
</feature>
<dbReference type="AlphaFoldDB" id="A0A084B951"/>
<feature type="compositionally biased region" description="Low complexity" evidence="2">
    <location>
        <begin position="32"/>
        <end position="41"/>
    </location>
</feature>
<evidence type="ECO:0000256" key="1">
    <source>
        <dbReference type="SAM" id="Coils"/>
    </source>
</evidence>
<dbReference type="HOGENOM" id="CLU_596081_0_0_1"/>
<feature type="coiled-coil region" evidence="1">
    <location>
        <begin position="45"/>
        <end position="72"/>
    </location>
</feature>
<feature type="compositionally biased region" description="Acidic residues" evidence="2">
    <location>
        <begin position="427"/>
        <end position="446"/>
    </location>
</feature>
<sequence>MFSKNLDIQEVFGPLTPAPTPHRPPIPQGRFAPPQSSQAPSSDMVTALEKQVHALEAELAIARNDLIKAYEKHAADIQQVKKDNAEVLAKYKKIAEALAAMSKHFTELEILQEDLREVHAMSTTDAGPLVLAPLPHTMPTRDSRPLTPAPTAHAKSATDIARAMTERNPHLNMWARIHAINQRIDIRLFEKGAIHYALNQLMKHEDVTLEPPCNNLIQLSNNLSSIEDQRGLSGKLHLSSLSILADPRKNPDKIHEFIEHNMNAIQGPGYPTPKEIETEPIKSVIRFIGLACYNQRLRLPPHGLLLDAFGAALHLHINSTRYWNRPLNTFPAPLSSQQPTPPRPTPAHHTAQWPTLPNMRQQPAQPRPVPVNHLDHRPPSARKGTEFQPRDVAQPLSLSQSQPSSTKHLQSDSEDGPESAMNRMMASDDESDTSMEILDDISDDETNAPNHAELGAGEQ</sequence>
<name>A0A084B951_STACB</name>
<keyword evidence="1" id="KW-0175">Coiled coil</keyword>
<dbReference type="EMBL" id="KL647671">
    <property type="protein sequence ID" value="KEY74080.1"/>
    <property type="molecule type" value="Genomic_DNA"/>
</dbReference>
<reference evidence="3 4" key="1">
    <citation type="journal article" date="2014" name="BMC Genomics">
        <title>Comparative genome sequencing reveals chemotype-specific gene clusters in the toxigenic black mold Stachybotrys.</title>
        <authorList>
            <person name="Semeiks J."/>
            <person name="Borek D."/>
            <person name="Otwinowski Z."/>
            <person name="Grishin N.V."/>
        </authorList>
    </citation>
    <scope>NUCLEOTIDE SEQUENCE [LARGE SCALE GENOMIC DNA]</scope>
    <source>
        <strain evidence="4">CBS 109288 / IBT 7711</strain>
    </source>
</reference>
<feature type="compositionally biased region" description="Pro residues" evidence="2">
    <location>
        <begin position="16"/>
        <end position="27"/>
    </location>
</feature>
<evidence type="ECO:0000313" key="3">
    <source>
        <dbReference type="EMBL" id="KEY74080.1"/>
    </source>
</evidence>
<protein>
    <submittedName>
        <fullName evidence="3">Uncharacterized protein</fullName>
    </submittedName>
</protein>
<gene>
    <name evidence="3" type="ORF">S7711_11552</name>
</gene>
<accession>A0A084B951</accession>
<feature type="compositionally biased region" description="Basic and acidic residues" evidence="2">
    <location>
        <begin position="373"/>
        <end position="389"/>
    </location>
</feature>
<feature type="region of interest" description="Disordered" evidence="2">
    <location>
        <begin position="330"/>
        <end position="459"/>
    </location>
</feature>
<proteinExistence type="predicted"/>
<evidence type="ECO:0000256" key="2">
    <source>
        <dbReference type="SAM" id="MobiDB-lite"/>
    </source>
</evidence>
<keyword evidence="4" id="KW-1185">Reference proteome</keyword>
<feature type="region of interest" description="Disordered" evidence="2">
    <location>
        <begin position="12"/>
        <end position="41"/>
    </location>
</feature>
<organism evidence="3 4">
    <name type="scientific">Stachybotrys chartarum (strain CBS 109288 / IBT 7711)</name>
    <name type="common">Toxic black mold</name>
    <name type="synonym">Stilbospora chartarum</name>
    <dbReference type="NCBI Taxonomy" id="1280523"/>
    <lineage>
        <taxon>Eukaryota</taxon>
        <taxon>Fungi</taxon>
        <taxon>Dikarya</taxon>
        <taxon>Ascomycota</taxon>
        <taxon>Pezizomycotina</taxon>
        <taxon>Sordariomycetes</taxon>
        <taxon>Hypocreomycetidae</taxon>
        <taxon>Hypocreales</taxon>
        <taxon>Stachybotryaceae</taxon>
        <taxon>Stachybotrys</taxon>
    </lineage>
</organism>
<dbReference type="Proteomes" id="UP000028045">
    <property type="component" value="Unassembled WGS sequence"/>
</dbReference>